<evidence type="ECO:0000313" key="9">
    <source>
        <dbReference type="EMBL" id="MEI4802789.1"/>
    </source>
</evidence>
<keyword evidence="5 7" id="KW-1133">Transmembrane helix</keyword>
<evidence type="ECO:0000256" key="2">
    <source>
        <dbReference type="ARBA" id="ARBA00022448"/>
    </source>
</evidence>
<proteinExistence type="predicted"/>
<feature type="transmembrane region" description="Helical" evidence="7">
    <location>
        <begin position="150"/>
        <end position="173"/>
    </location>
</feature>
<comment type="caution">
    <text evidence="9">The sequence shown here is derived from an EMBL/GenBank/DDBJ whole genome shotgun (WGS) entry which is preliminary data.</text>
</comment>
<keyword evidence="6 7" id="KW-0472">Membrane</keyword>
<keyword evidence="4 7" id="KW-0812">Transmembrane</keyword>
<organism evidence="9 10">
    <name type="scientific">Bacillus bruguierae</name>
    <dbReference type="NCBI Taxonomy" id="3127667"/>
    <lineage>
        <taxon>Bacteria</taxon>
        <taxon>Bacillati</taxon>
        <taxon>Bacillota</taxon>
        <taxon>Bacilli</taxon>
        <taxon>Bacillales</taxon>
        <taxon>Bacillaceae</taxon>
        <taxon>Bacillus</taxon>
    </lineage>
</organism>
<feature type="transmembrane region" description="Helical" evidence="7">
    <location>
        <begin position="267"/>
        <end position="288"/>
    </location>
</feature>
<reference evidence="9 10" key="1">
    <citation type="submission" date="2024-01" db="EMBL/GenBank/DDBJ databases">
        <title>Seven novel Bacillus-like species.</title>
        <authorList>
            <person name="Liu G."/>
        </authorList>
    </citation>
    <scope>NUCLEOTIDE SEQUENCE [LARGE SCALE GENOMIC DNA]</scope>
    <source>
        <strain evidence="9 10">FJAT-51639</strain>
    </source>
</reference>
<gene>
    <name evidence="9" type="ORF">WAZ07_16000</name>
</gene>
<keyword evidence="3" id="KW-1003">Cell membrane</keyword>
<sequence>MKGVYIMRNNSNIKPFPKAFNLMVMGQIISVLGSSLLRFALSLYVLDITGRADIYATLYAVSNVPLLLSPLGGAIADRFNRRNLMVIFDFASSTIVFCFLLLLAAGNTSVILISVVMILLAMISAMYSPAVMASVPLLVTENKLEQANGIVNGVQALSSVAAPVLGGVLYGIVGLEMLVVMSCIAFFLAAVLAMFIHIPFVKREHDGHIISTIVKDLKVGCIYVVKQPFILKCIILAAFLNLILTPLFVVGGPIILRVVMKSSDTMYGIGMGLIDFATILGALSIGFFAKKMQMKKLYLWFLIMALLIVPMALSITPLVLSFGYYPSFILFILCAILIAMVMIIISIFVITAVQKKTPNENLGKVMAIITAVSQCMAPVGQVIYGVIFEAFSIKVYVPILFVSIAMIVMTVVVKMVLRNEGEITSPKGTKDIQSGI</sequence>
<keyword evidence="10" id="KW-1185">Reference proteome</keyword>
<dbReference type="Gene3D" id="1.20.1250.20">
    <property type="entry name" value="MFS general substrate transporter like domains"/>
    <property type="match status" value="1"/>
</dbReference>
<dbReference type="Proteomes" id="UP001372526">
    <property type="component" value="Unassembled WGS sequence"/>
</dbReference>
<feature type="transmembrane region" description="Helical" evidence="7">
    <location>
        <begin position="297"/>
        <end position="322"/>
    </location>
</feature>
<comment type="subcellular location">
    <subcellularLocation>
        <location evidence="1">Cell membrane</location>
        <topology evidence="1">Multi-pass membrane protein</topology>
    </subcellularLocation>
</comment>
<name>A0ABU8FLH2_9BACI</name>
<dbReference type="SUPFAM" id="SSF103473">
    <property type="entry name" value="MFS general substrate transporter"/>
    <property type="match status" value="1"/>
</dbReference>
<evidence type="ECO:0000256" key="4">
    <source>
        <dbReference type="ARBA" id="ARBA00022692"/>
    </source>
</evidence>
<evidence type="ECO:0000256" key="1">
    <source>
        <dbReference type="ARBA" id="ARBA00004651"/>
    </source>
</evidence>
<feature type="transmembrane region" description="Helical" evidence="7">
    <location>
        <begin position="393"/>
        <end position="417"/>
    </location>
</feature>
<evidence type="ECO:0000256" key="5">
    <source>
        <dbReference type="ARBA" id="ARBA00022989"/>
    </source>
</evidence>
<feature type="transmembrane region" description="Helical" evidence="7">
    <location>
        <begin position="179"/>
        <end position="201"/>
    </location>
</feature>
<feature type="transmembrane region" description="Helical" evidence="7">
    <location>
        <begin position="233"/>
        <end position="255"/>
    </location>
</feature>
<dbReference type="InterPro" id="IPR011701">
    <property type="entry name" value="MFS"/>
</dbReference>
<dbReference type="Pfam" id="PF07690">
    <property type="entry name" value="MFS_1"/>
    <property type="match status" value="1"/>
</dbReference>
<dbReference type="PANTHER" id="PTHR43266:SF9">
    <property type="entry name" value="PERMEASE, MAJOR FACILITATOR SUPERFAMILY-RELATED"/>
    <property type="match status" value="1"/>
</dbReference>
<feature type="transmembrane region" description="Helical" evidence="7">
    <location>
        <begin position="111"/>
        <end position="138"/>
    </location>
</feature>
<keyword evidence="2" id="KW-0813">Transport</keyword>
<evidence type="ECO:0000256" key="3">
    <source>
        <dbReference type="ARBA" id="ARBA00022475"/>
    </source>
</evidence>
<dbReference type="CDD" id="cd06173">
    <property type="entry name" value="MFS_MefA_like"/>
    <property type="match status" value="1"/>
</dbReference>
<feature type="transmembrane region" description="Helical" evidence="7">
    <location>
        <begin position="20"/>
        <end position="46"/>
    </location>
</feature>
<protein>
    <submittedName>
        <fullName evidence="9">MFS transporter</fullName>
    </submittedName>
</protein>
<feature type="transmembrane region" description="Helical" evidence="7">
    <location>
        <begin position="84"/>
        <end position="105"/>
    </location>
</feature>
<evidence type="ECO:0000256" key="6">
    <source>
        <dbReference type="ARBA" id="ARBA00023136"/>
    </source>
</evidence>
<feature type="transmembrane region" description="Helical" evidence="7">
    <location>
        <begin position="52"/>
        <end position="72"/>
    </location>
</feature>
<dbReference type="InterPro" id="IPR036259">
    <property type="entry name" value="MFS_trans_sf"/>
</dbReference>
<dbReference type="PANTHER" id="PTHR43266">
    <property type="entry name" value="MACROLIDE-EFFLUX PROTEIN"/>
    <property type="match status" value="1"/>
</dbReference>
<feature type="transmembrane region" description="Helical" evidence="7">
    <location>
        <begin position="328"/>
        <end position="353"/>
    </location>
</feature>
<evidence type="ECO:0000256" key="7">
    <source>
        <dbReference type="SAM" id="Phobius"/>
    </source>
</evidence>
<evidence type="ECO:0000259" key="8">
    <source>
        <dbReference type="PROSITE" id="PS50850"/>
    </source>
</evidence>
<dbReference type="InterPro" id="IPR020846">
    <property type="entry name" value="MFS_dom"/>
</dbReference>
<feature type="transmembrane region" description="Helical" evidence="7">
    <location>
        <begin position="365"/>
        <end position="387"/>
    </location>
</feature>
<dbReference type="PROSITE" id="PS50850">
    <property type="entry name" value="MFS"/>
    <property type="match status" value="1"/>
</dbReference>
<evidence type="ECO:0000313" key="10">
    <source>
        <dbReference type="Proteomes" id="UP001372526"/>
    </source>
</evidence>
<dbReference type="EMBL" id="JBAWSX010000009">
    <property type="protein sequence ID" value="MEI4802789.1"/>
    <property type="molecule type" value="Genomic_DNA"/>
</dbReference>
<accession>A0ABU8FLH2</accession>
<feature type="domain" description="Major facilitator superfamily (MFS) profile" evidence="8">
    <location>
        <begin position="19"/>
        <end position="422"/>
    </location>
</feature>